<protein>
    <recommendedName>
        <fullName evidence="2">N-acetylglucosaminylphosphatidylinositol deacetylase</fullName>
        <ecNumber evidence="2">3.5.1.89</ecNumber>
    </recommendedName>
</protein>
<dbReference type="Gene3D" id="3.40.50.10320">
    <property type="entry name" value="LmbE-like"/>
    <property type="match status" value="1"/>
</dbReference>
<sequence>MGILLLAGAAALLTWLLAFLMLLAFSPSPHPLPSVQASSKKRKNVLLVVAHPDDESMFFAPTLLSLASLGCYHVRVLCLSNGNAEGLGAIREQEMLSACCFLKVPTENVDILDDPALQDGQGVIWSASLISEVLERTLTNHNIDTIITFDSYGVSGHPNHTAVHRGVCDFLLDCAKSYKQKDLCVEAWKLESVSIIKKYSGPIYGLWSMWTYRTTSQSHQFFNRAPRHTIQAMQRHATQWLWYRRLFVVFSHYSYMNTLHRFST</sequence>
<dbReference type="PANTHER" id="PTHR12993:SF11">
    <property type="entry name" value="N-ACETYLGLUCOSAMINYL-PHOSPHATIDYLINOSITOL DE-N-ACETYLASE"/>
    <property type="match status" value="1"/>
</dbReference>
<gene>
    <name evidence="3" type="ORF">GOP47_0019650</name>
</gene>
<reference evidence="3" key="1">
    <citation type="submission" date="2021-01" db="EMBL/GenBank/DDBJ databases">
        <title>Adiantum capillus-veneris genome.</title>
        <authorList>
            <person name="Fang Y."/>
            <person name="Liao Q."/>
        </authorList>
    </citation>
    <scope>NUCLEOTIDE SEQUENCE</scope>
    <source>
        <strain evidence="3">H3</strain>
        <tissue evidence="3">Leaf</tissue>
    </source>
</reference>
<organism evidence="3 4">
    <name type="scientific">Adiantum capillus-veneris</name>
    <name type="common">Maidenhair fern</name>
    <dbReference type="NCBI Taxonomy" id="13818"/>
    <lineage>
        <taxon>Eukaryota</taxon>
        <taxon>Viridiplantae</taxon>
        <taxon>Streptophyta</taxon>
        <taxon>Embryophyta</taxon>
        <taxon>Tracheophyta</taxon>
        <taxon>Polypodiopsida</taxon>
        <taxon>Polypodiidae</taxon>
        <taxon>Polypodiales</taxon>
        <taxon>Pteridineae</taxon>
        <taxon>Pteridaceae</taxon>
        <taxon>Vittarioideae</taxon>
        <taxon>Adiantum</taxon>
    </lineage>
</organism>
<proteinExistence type="inferred from homology"/>
<dbReference type="InterPro" id="IPR003737">
    <property type="entry name" value="GlcNAc_PI_deacetylase-related"/>
</dbReference>
<dbReference type="PANTHER" id="PTHR12993">
    <property type="entry name" value="N-ACETYLGLUCOSAMINYL-PHOSPHATIDYLINOSITOL DE-N-ACETYLASE-RELATED"/>
    <property type="match status" value="1"/>
</dbReference>
<dbReference type="InterPro" id="IPR024078">
    <property type="entry name" value="LmbE-like_dom_sf"/>
</dbReference>
<evidence type="ECO:0000313" key="4">
    <source>
        <dbReference type="Proteomes" id="UP000886520"/>
    </source>
</evidence>
<dbReference type="OrthoDB" id="440160at2759"/>
<dbReference type="AlphaFoldDB" id="A0A9D4UBQ4"/>
<dbReference type="Proteomes" id="UP000886520">
    <property type="component" value="Chromosome 19"/>
</dbReference>
<evidence type="ECO:0000256" key="1">
    <source>
        <dbReference type="ARBA" id="ARBA00006066"/>
    </source>
</evidence>
<comment type="caution">
    <text evidence="3">The sequence shown here is derived from an EMBL/GenBank/DDBJ whole genome shotgun (WGS) entry which is preliminary data.</text>
</comment>
<accession>A0A9D4UBQ4</accession>
<evidence type="ECO:0000313" key="3">
    <source>
        <dbReference type="EMBL" id="KAI5064955.1"/>
    </source>
</evidence>
<dbReference type="GO" id="GO:0005783">
    <property type="term" value="C:endoplasmic reticulum"/>
    <property type="evidence" value="ECO:0007669"/>
    <property type="project" value="TreeGrafter"/>
</dbReference>
<dbReference type="Pfam" id="PF02585">
    <property type="entry name" value="PIG-L"/>
    <property type="match status" value="1"/>
</dbReference>
<name>A0A9D4UBQ4_ADICA</name>
<dbReference type="EC" id="3.5.1.89" evidence="2"/>
<dbReference type="SUPFAM" id="SSF102588">
    <property type="entry name" value="LmbE-like"/>
    <property type="match status" value="1"/>
</dbReference>
<comment type="similarity">
    <text evidence="1">Belongs to the PIGL family.</text>
</comment>
<dbReference type="GO" id="GO:0000225">
    <property type="term" value="F:N-acetylglucosaminylphosphatidylinositol deacetylase activity"/>
    <property type="evidence" value="ECO:0007669"/>
    <property type="project" value="UniProtKB-EC"/>
</dbReference>
<dbReference type="EMBL" id="JABFUD020000019">
    <property type="protein sequence ID" value="KAI5064955.1"/>
    <property type="molecule type" value="Genomic_DNA"/>
</dbReference>
<evidence type="ECO:0000256" key="2">
    <source>
        <dbReference type="ARBA" id="ARBA00012176"/>
    </source>
</evidence>
<keyword evidence="4" id="KW-1185">Reference proteome</keyword>